<dbReference type="GO" id="GO:0004181">
    <property type="term" value="F:metallocarboxypeptidase activity"/>
    <property type="evidence" value="ECO:0007669"/>
    <property type="project" value="InterPro"/>
</dbReference>
<dbReference type="AlphaFoldDB" id="A0AAW1PL20"/>
<dbReference type="Pfam" id="PF00246">
    <property type="entry name" value="Peptidase_M14"/>
    <property type="match status" value="1"/>
</dbReference>
<reference evidence="8 9" key="1">
    <citation type="journal article" date="2024" name="Nat. Commun.">
        <title>Phylogenomics reveals the evolutionary origins of lichenization in chlorophyte algae.</title>
        <authorList>
            <person name="Puginier C."/>
            <person name="Libourel C."/>
            <person name="Otte J."/>
            <person name="Skaloud P."/>
            <person name="Haon M."/>
            <person name="Grisel S."/>
            <person name="Petersen M."/>
            <person name="Berrin J.G."/>
            <person name="Delaux P.M."/>
            <person name="Dal Grande F."/>
            <person name="Keller J."/>
        </authorList>
    </citation>
    <scope>NUCLEOTIDE SEQUENCE [LARGE SCALE GENOMIC DNA]</scope>
    <source>
        <strain evidence="8 9">SAG 2043</strain>
    </source>
</reference>
<feature type="region of interest" description="Disordered" evidence="4">
    <location>
        <begin position="366"/>
        <end position="401"/>
    </location>
</feature>
<comment type="caution">
    <text evidence="8">The sequence shown here is derived from an EMBL/GenBank/DDBJ whole genome shotgun (WGS) entry which is preliminary data.</text>
</comment>
<feature type="region of interest" description="Disordered" evidence="4">
    <location>
        <begin position="456"/>
        <end position="481"/>
    </location>
</feature>
<evidence type="ECO:0000256" key="4">
    <source>
        <dbReference type="SAM" id="MobiDB-lite"/>
    </source>
</evidence>
<dbReference type="EMBL" id="JALJOR010000010">
    <property type="protein sequence ID" value="KAK9810510.1"/>
    <property type="molecule type" value="Genomic_DNA"/>
</dbReference>
<dbReference type="InterPro" id="IPR000834">
    <property type="entry name" value="Peptidase_M14"/>
</dbReference>
<dbReference type="GO" id="GO:0008270">
    <property type="term" value="F:zinc ion binding"/>
    <property type="evidence" value="ECO:0007669"/>
    <property type="project" value="InterPro"/>
</dbReference>
<feature type="domain" description="Peptidase M14" evidence="7">
    <location>
        <begin position="31"/>
        <end position="339"/>
    </location>
</feature>
<comment type="similarity">
    <text evidence="2 3">Belongs to the peptidase M14 family.</text>
</comment>
<feature type="signal peptide" evidence="6">
    <location>
        <begin position="1"/>
        <end position="25"/>
    </location>
</feature>
<sequence length="481" mass="52022">MTATSPPSRVAAFCCLVASIVTAHADIPWDTYHKTADLLETLKASADKLPSLVKYEEVVDPESDSTLPLFTVTDFPSGTESKELILLVGGEHARELITSEIAFWLIQLLAQQAPGLESWPAASQVQQLGKSAPLGKWGAALLKKCVFKVLPVVNIAGRKAVEAGNTCLRKTLSGVDLNRNWPYRWVPQNDEKADEYGGAAALSEPEARIIKHIAETHRPQAYVTMHSGEYALYVPWDSEKAVAPNLPEGVDDLLDKMNVYCQCMHGSGGEVAGYLAFGTSMDYMYSELFVPYPLTVEVYGPDGLGTLEKGGHPRRLLASSGQPDSPLKGGSDKCFTDYNPPTQEEYQKVVFTWIGALLAFAGHISPAPEGQGAEDGPQQPVGNARSVGAEEPSGDMATGGAKVEDVHGDAEREQHEVSKEAEAAVMPQLSAPVLIAIALLASCCFGVWLKIGRPTPWGMRRKSPSQSVTRRPHSQPRYQQV</sequence>
<keyword evidence="6" id="KW-0732">Signal</keyword>
<feature type="transmembrane region" description="Helical" evidence="5">
    <location>
        <begin position="429"/>
        <end position="451"/>
    </location>
</feature>
<keyword evidence="9" id="KW-1185">Reference proteome</keyword>
<dbReference type="SUPFAM" id="SSF53187">
    <property type="entry name" value="Zn-dependent exopeptidases"/>
    <property type="match status" value="1"/>
</dbReference>
<comment type="cofactor">
    <cofactor evidence="1">
        <name>Zn(2+)</name>
        <dbReference type="ChEBI" id="CHEBI:29105"/>
    </cofactor>
</comment>
<keyword evidence="5" id="KW-0472">Membrane</keyword>
<keyword evidence="5" id="KW-1133">Transmembrane helix</keyword>
<accession>A0AAW1PL20</accession>
<evidence type="ECO:0000259" key="7">
    <source>
        <dbReference type="PROSITE" id="PS52035"/>
    </source>
</evidence>
<feature type="region of interest" description="Disordered" evidence="4">
    <location>
        <begin position="310"/>
        <end position="339"/>
    </location>
</feature>
<evidence type="ECO:0000256" key="1">
    <source>
        <dbReference type="ARBA" id="ARBA00001947"/>
    </source>
</evidence>
<dbReference type="PANTHER" id="PTHR11705">
    <property type="entry name" value="PROTEASE FAMILY M14 CARBOXYPEPTIDASE A,B"/>
    <property type="match status" value="1"/>
</dbReference>
<feature type="active site" description="Proton donor/acceptor" evidence="3">
    <location>
        <position position="297"/>
    </location>
</feature>
<proteinExistence type="inferred from homology"/>
<dbReference type="Gene3D" id="3.40.630.10">
    <property type="entry name" value="Zn peptidases"/>
    <property type="match status" value="1"/>
</dbReference>
<evidence type="ECO:0000313" key="9">
    <source>
        <dbReference type="Proteomes" id="UP001489004"/>
    </source>
</evidence>
<dbReference type="CDD" id="cd06227">
    <property type="entry name" value="M14-CPA-like"/>
    <property type="match status" value="1"/>
</dbReference>
<protein>
    <recommendedName>
        <fullName evidence="7">Peptidase M14 domain-containing protein</fullName>
    </recommendedName>
</protein>
<evidence type="ECO:0000256" key="3">
    <source>
        <dbReference type="PROSITE-ProRule" id="PRU01379"/>
    </source>
</evidence>
<dbReference type="PANTHER" id="PTHR11705:SF119">
    <property type="entry name" value="OS02G0119300 PROTEIN"/>
    <property type="match status" value="1"/>
</dbReference>
<dbReference type="Proteomes" id="UP001489004">
    <property type="component" value="Unassembled WGS sequence"/>
</dbReference>
<evidence type="ECO:0000256" key="2">
    <source>
        <dbReference type="ARBA" id="ARBA00005988"/>
    </source>
</evidence>
<dbReference type="InterPro" id="IPR034269">
    <property type="entry name" value="At5g42320_M14_CPD"/>
</dbReference>
<evidence type="ECO:0000256" key="5">
    <source>
        <dbReference type="SAM" id="Phobius"/>
    </source>
</evidence>
<dbReference type="GO" id="GO:0006508">
    <property type="term" value="P:proteolysis"/>
    <property type="evidence" value="ECO:0007669"/>
    <property type="project" value="InterPro"/>
</dbReference>
<organism evidence="8 9">
    <name type="scientific">[Myrmecia] bisecta</name>
    <dbReference type="NCBI Taxonomy" id="41462"/>
    <lineage>
        <taxon>Eukaryota</taxon>
        <taxon>Viridiplantae</taxon>
        <taxon>Chlorophyta</taxon>
        <taxon>core chlorophytes</taxon>
        <taxon>Trebouxiophyceae</taxon>
        <taxon>Trebouxiales</taxon>
        <taxon>Trebouxiaceae</taxon>
        <taxon>Myrmecia</taxon>
    </lineage>
</organism>
<name>A0AAW1PL20_9CHLO</name>
<feature type="chain" id="PRO_5043329414" description="Peptidase M14 domain-containing protein" evidence="6">
    <location>
        <begin position="26"/>
        <end position="481"/>
    </location>
</feature>
<dbReference type="SMART" id="SM00631">
    <property type="entry name" value="Zn_pept"/>
    <property type="match status" value="1"/>
</dbReference>
<gene>
    <name evidence="8" type="ORF">WJX72_012011</name>
</gene>
<keyword evidence="5" id="KW-0812">Transmembrane</keyword>
<evidence type="ECO:0000256" key="6">
    <source>
        <dbReference type="SAM" id="SignalP"/>
    </source>
</evidence>
<evidence type="ECO:0000313" key="8">
    <source>
        <dbReference type="EMBL" id="KAK9810510.1"/>
    </source>
</evidence>
<dbReference type="GO" id="GO:0005615">
    <property type="term" value="C:extracellular space"/>
    <property type="evidence" value="ECO:0007669"/>
    <property type="project" value="TreeGrafter"/>
</dbReference>
<dbReference type="PROSITE" id="PS52035">
    <property type="entry name" value="PEPTIDASE_M14"/>
    <property type="match status" value="1"/>
</dbReference>